<name>F9WNB5_TRYVY</name>
<feature type="compositionally biased region" description="Basic and acidic residues" evidence="1">
    <location>
        <begin position="52"/>
        <end position="65"/>
    </location>
</feature>
<feature type="compositionally biased region" description="Basic residues" evidence="1">
    <location>
        <begin position="21"/>
        <end position="36"/>
    </location>
</feature>
<keyword evidence="3" id="KW-1185">Reference proteome</keyword>
<dbReference type="AlphaFoldDB" id="F9WNB5"/>
<reference evidence="2 3" key="1">
    <citation type="journal article" date="2012" name="Proc. Natl. Acad. Sci. U.S.A.">
        <title>Antigenic diversity is generated by distinct evolutionary mechanisms in African trypanosome species.</title>
        <authorList>
            <person name="Jackson A.P."/>
            <person name="Berry A."/>
            <person name="Aslett M."/>
            <person name="Allison H.C."/>
            <person name="Burton P."/>
            <person name="Vavrova-Anderson J."/>
            <person name="Brown R."/>
            <person name="Browne H."/>
            <person name="Corton N."/>
            <person name="Hauser H."/>
            <person name="Gamble J."/>
            <person name="Gilderthorp R."/>
            <person name="Marcello L."/>
            <person name="McQuillan J."/>
            <person name="Otto T.D."/>
            <person name="Quail M.A."/>
            <person name="Sanders M.J."/>
            <person name="van Tonder A."/>
            <person name="Ginger M.L."/>
            <person name="Field M.C."/>
            <person name="Barry J.D."/>
            <person name="Hertz-Fowler C."/>
            <person name="Berriman M."/>
        </authorList>
    </citation>
    <scope>NUCLEOTIDE SEQUENCE</scope>
    <source>
        <strain evidence="2 3">Y486</strain>
    </source>
</reference>
<feature type="region of interest" description="Disordered" evidence="1">
    <location>
        <begin position="1"/>
        <end position="283"/>
    </location>
</feature>
<organism evidence="2 3">
    <name type="scientific">Trypanosoma vivax (strain Y486)</name>
    <dbReference type="NCBI Taxonomy" id="1055687"/>
    <lineage>
        <taxon>Eukaryota</taxon>
        <taxon>Discoba</taxon>
        <taxon>Euglenozoa</taxon>
        <taxon>Kinetoplastea</taxon>
        <taxon>Metakinetoplastina</taxon>
        <taxon>Trypanosomatida</taxon>
        <taxon>Trypanosomatidae</taxon>
        <taxon>Trypanosoma</taxon>
        <taxon>Duttonella</taxon>
    </lineage>
</organism>
<protein>
    <submittedName>
        <fullName evidence="2">Uncharacterized protein</fullName>
    </submittedName>
</protein>
<sequence>MVTHAGRDGTPSRPRCSVAGAKRRRRRSGWSARGHRPCAQPRHWQRARRGRSRDSNAPRRGRQERLSGQGAASALCAGSRGHGAARCRNAVRTARAGERKARARAGGLPSRQLRTEAGLQCTRDNTGRTPTARGSTGTRLSPRWPARANTVEACGATKHACKSRRSATSRGKAAAGKQSEEERRNSKQKCPLHKGRTGKESRHNGRRPAAGARRSGVAAHEAPAGGRATVHADGSRKSGKRGRTRGDQKDRPLVAGLREGNAQRSGGVTASAGRFGTSERGASGKALSVRSAVKSGQGDVESCNRDCGSGCDAAAGDMGPATRNCANGATLGAHCAQRARRPALRRPLRCPSVAPRT</sequence>
<feature type="compositionally biased region" description="Polar residues" evidence="1">
    <location>
        <begin position="122"/>
        <end position="139"/>
    </location>
</feature>
<proteinExistence type="predicted"/>
<dbReference type="VEuPathDB" id="TriTrypDB:TvY486_0017420"/>
<evidence type="ECO:0000256" key="1">
    <source>
        <dbReference type="SAM" id="MobiDB-lite"/>
    </source>
</evidence>
<dbReference type="EMBL" id="CAEX01002428">
    <property type="protein sequence ID" value="CCD19032.1"/>
    <property type="molecule type" value="Genomic_DNA"/>
</dbReference>
<evidence type="ECO:0000313" key="3">
    <source>
        <dbReference type="Proteomes" id="UP000009027"/>
    </source>
</evidence>
<feature type="compositionally biased region" description="Low complexity" evidence="1">
    <location>
        <begin position="207"/>
        <end position="219"/>
    </location>
</feature>
<evidence type="ECO:0000313" key="2">
    <source>
        <dbReference type="EMBL" id="CCD19032.1"/>
    </source>
</evidence>
<feature type="compositionally biased region" description="Basic residues" evidence="1">
    <location>
        <begin position="186"/>
        <end position="196"/>
    </location>
</feature>
<gene>
    <name evidence="2" type="ORF">TvY486_0017420</name>
</gene>
<dbReference type="Proteomes" id="UP000009027">
    <property type="component" value="Unassembled WGS sequence"/>
</dbReference>
<accession>F9WNB5</accession>